<keyword evidence="2 5" id="KW-0812">Transmembrane</keyword>
<evidence type="ECO:0000259" key="7">
    <source>
        <dbReference type="Pfam" id="PF21885"/>
    </source>
</evidence>
<protein>
    <submittedName>
        <fullName evidence="8">Transmembrane protein 181-like</fullName>
    </submittedName>
</protein>
<dbReference type="InterPro" id="IPR054077">
    <property type="entry name" value="TMEM181_GOLD"/>
</dbReference>
<dbReference type="GO" id="GO:0016020">
    <property type="term" value="C:membrane"/>
    <property type="evidence" value="ECO:0007669"/>
    <property type="project" value="UniProtKB-SubCell"/>
</dbReference>
<feature type="transmembrane region" description="Helical" evidence="5">
    <location>
        <begin position="475"/>
        <end position="495"/>
    </location>
</feature>
<comment type="subcellular location">
    <subcellularLocation>
        <location evidence="1">Membrane</location>
        <topology evidence="1">Multi-pass membrane protein</topology>
    </subcellularLocation>
</comment>
<keyword evidence="3 5" id="KW-1133">Transmembrane helix</keyword>
<gene>
    <name evidence="8" type="primary">Tmem181</name>
</gene>
<feature type="transmembrane region" description="Helical" evidence="5">
    <location>
        <begin position="319"/>
        <end position="340"/>
    </location>
</feature>
<evidence type="ECO:0000259" key="6">
    <source>
        <dbReference type="Pfam" id="PF06664"/>
    </source>
</evidence>
<feature type="transmembrane region" description="Helical" evidence="5">
    <location>
        <begin position="252"/>
        <end position="270"/>
    </location>
</feature>
<dbReference type="EMBL" id="LR791197">
    <property type="protein sequence ID" value="CAB3267059.1"/>
    <property type="molecule type" value="mRNA"/>
</dbReference>
<evidence type="ECO:0000256" key="4">
    <source>
        <dbReference type="ARBA" id="ARBA00023136"/>
    </source>
</evidence>
<evidence type="ECO:0000313" key="8">
    <source>
        <dbReference type="EMBL" id="CAB3267059.1"/>
    </source>
</evidence>
<evidence type="ECO:0000256" key="1">
    <source>
        <dbReference type="ARBA" id="ARBA00004141"/>
    </source>
</evidence>
<organism evidence="8">
    <name type="scientific">Phallusia mammillata</name>
    <dbReference type="NCBI Taxonomy" id="59560"/>
    <lineage>
        <taxon>Eukaryota</taxon>
        <taxon>Metazoa</taxon>
        <taxon>Chordata</taxon>
        <taxon>Tunicata</taxon>
        <taxon>Ascidiacea</taxon>
        <taxon>Phlebobranchia</taxon>
        <taxon>Ascidiidae</taxon>
        <taxon>Phallusia</taxon>
    </lineage>
</organism>
<feature type="transmembrane region" description="Helical" evidence="5">
    <location>
        <begin position="84"/>
        <end position="109"/>
    </location>
</feature>
<proteinExistence type="evidence at transcript level"/>
<keyword evidence="4 5" id="KW-0472">Membrane</keyword>
<evidence type="ECO:0000256" key="3">
    <source>
        <dbReference type="ARBA" id="ARBA00022989"/>
    </source>
</evidence>
<sequence>MSVYLHDDSEEERSDDHYFSQPTLYDRLSEAKTTFEDYITYGKRLYQDFENYVVPDCVIADRLGQKPKGRSIQMRLYSLSKRQFVIVFATFIFSFLITVLIGLAGPSIISTKNVNSTQFQQKPKSMSVGPFSFASPVLTTFNQQIWLLSHIHVNNPTGASFSQNFTMEVLFFPFGPDGAGSEGMEKHSRQRKLSCYSQGWCEPIVVLHLGYLEYSAFQLEIKFIGLENLRYPVDDVMFSFKMFNPTFTQVEIWFRFVFLVVTFLVTCMFAHGLRKYHIRNWTIEQKWMSLLLPLLLLYDDPIFPLSFLVNSWVPGMLDAMFQATFLCMLLLFWLCVYHGIRKSSEKRPFFSFYLPKLVICGLLWLAAITLGSWQQYNELLDPTYQTRVDIKNFVGMKVFFFLIGGVYLLYLGFLLVRACSELHSNPYNNLRLKFLTGITACVVAVSFAIVVLRFGTQVLQDNFVAEISTKYKNSAEFVCFYGLLNFYTYTLAFVYSPSENSGPEPVFRADTGFTLLNDSDEDVLYGNEIDETPLTNGATAHQFYDSD</sequence>
<feature type="transmembrane region" description="Helical" evidence="5">
    <location>
        <begin position="393"/>
        <end position="413"/>
    </location>
</feature>
<dbReference type="PANTHER" id="PTHR31918">
    <property type="entry name" value="TRANSMEMBRANE PROTEIN 181"/>
    <property type="match status" value="1"/>
</dbReference>
<dbReference type="InterPro" id="IPR047843">
    <property type="entry name" value="WLS-like_TM"/>
</dbReference>
<dbReference type="GO" id="GO:0015643">
    <property type="term" value="F:toxic substance binding"/>
    <property type="evidence" value="ECO:0007669"/>
    <property type="project" value="InterPro"/>
</dbReference>
<feature type="transmembrane region" description="Helical" evidence="5">
    <location>
        <begin position="290"/>
        <end position="313"/>
    </location>
</feature>
<evidence type="ECO:0000256" key="2">
    <source>
        <dbReference type="ARBA" id="ARBA00022692"/>
    </source>
</evidence>
<reference evidence="8" key="1">
    <citation type="submission" date="2020-04" db="EMBL/GenBank/DDBJ databases">
        <authorList>
            <person name="Neveu A P."/>
        </authorList>
    </citation>
    <scope>NUCLEOTIDE SEQUENCE</scope>
    <source>
        <tissue evidence="8">Whole embryo</tissue>
    </source>
</reference>
<evidence type="ECO:0000256" key="5">
    <source>
        <dbReference type="SAM" id="Phobius"/>
    </source>
</evidence>
<dbReference type="Pfam" id="PF06664">
    <property type="entry name" value="WLS-like_TM"/>
    <property type="match status" value="1"/>
</dbReference>
<feature type="transmembrane region" description="Helical" evidence="5">
    <location>
        <begin position="352"/>
        <end position="373"/>
    </location>
</feature>
<dbReference type="InterPro" id="IPR040416">
    <property type="entry name" value="TMEM181"/>
</dbReference>
<feature type="transmembrane region" description="Helical" evidence="5">
    <location>
        <begin position="434"/>
        <end position="455"/>
    </location>
</feature>
<feature type="domain" description="TMEM181 GOLD" evidence="7">
    <location>
        <begin position="129"/>
        <end position="243"/>
    </location>
</feature>
<dbReference type="Pfam" id="PF21885">
    <property type="entry name" value="TMEM181_GOLD"/>
    <property type="match status" value="1"/>
</dbReference>
<dbReference type="PANTHER" id="PTHR31918:SF1">
    <property type="entry name" value="TRANSMEMBRANE PROTEIN 181"/>
    <property type="match status" value="1"/>
</dbReference>
<feature type="domain" description="Wntless-like transmembrane" evidence="6">
    <location>
        <begin position="244"/>
        <end position="499"/>
    </location>
</feature>
<dbReference type="AlphaFoldDB" id="A0A6F9DVA7"/>
<accession>A0A6F9DVA7</accession>
<name>A0A6F9DVA7_9ASCI</name>